<feature type="signal peptide" evidence="1">
    <location>
        <begin position="1"/>
        <end position="24"/>
    </location>
</feature>
<sequence>MSIIPRVAVLVALFFFGLVAPLCAQSDIQSPSPSTSSAKENQPAKKCETLRSRIYDSKGLRDVFIAMDLFEYAQCMNDPDILKKFDLKIYKIENEQLCFANDFLPSNEQKQKIKEVCGDDAKCTVQLFVHKDKKLISDCVTEKAYSGALGFGPFLLRVGHKGHWEMTSQAVNKANYKISPDGERIMCDASQDPDFYEFDDIQAHAQTKESVSGKITDQTIAKLDFYKWGHDRIKIATERCKDGQTRLALYWLGSTLHTIQDLFFHEGITNEEHAYLSGPDFNHDFDFENFDTRFNFGAESSTELLNFVLGEWERNNLQCSLEIRSLKGPMLSPVEKSGLYKKSFAYNIGKMIDYKKNGGSKIQKYLNTRRSIDNPNDYFLSKIMSTFKTFKVELKEKRWLGGLPDKTKAKPMLDNFLNINIKDVTSAQEEMPLHTIFSDLVGYSTRQNGVFSTKSDIYEIHRFVQRDKEYFKGQYMTNIARLKCSYSDYPSSLNNGIRHYGDDAKECVTLLSDVFKEYMEGKGYTVKLLSDRSTERWKVIFFEANKNEVALKYLYQSETIVDSSGKISDSYSSVTTYE</sequence>
<organism evidence="2 3">
    <name type="scientific">Geomonas paludis</name>
    <dbReference type="NCBI Taxonomy" id="2740185"/>
    <lineage>
        <taxon>Bacteria</taxon>
        <taxon>Pseudomonadati</taxon>
        <taxon>Thermodesulfobacteriota</taxon>
        <taxon>Desulfuromonadia</taxon>
        <taxon>Geobacterales</taxon>
        <taxon>Geobacteraceae</taxon>
        <taxon>Geomonas</taxon>
    </lineage>
</organism>
<feature type="chain" id="PRO_5045818008" description="Phospholipase C/D domain-containing protein" evidence="1">
    <location>
        <begin position="25"/>
        <end position="578"/>
    </location>
</feature>
<dbReference type="Proteomes" id="UP000831485">
    <property type="component" value="Chromosome"/>
</dbReference>
<dbReference type="EMBL" id="CP096574">
    <property type="protein sequence ID" value="UPU37467.1"/>
    <property type="molecule type" value="Genomic_DNA"/>
</dbReference>
<keyword evidence="1" id="KW-0732">Signal</keyword>
<reference evidence="2" key="1">
    <citation type="submission" date="2022-04" db="EMBL/GenBank/DDBJ databases">
        <authorList>
            <person name="Liu G."/>
        </authorList>
    </citation>
    <scope>NUCLEOTIDE SEQUENCE</scope>
    <source>
        <strain evidence="2">RG22</strain>
    </source>
</reference>
<evidence type="ECO:0008006" key="4">
    <source>
        <dbReference type="Google" id="ProtNLM"/>
    </source>
</evidence>
<proteinExistence type="predicted"/>
<evidence type="ECO:0000256" key="1">
    <source>
        <dbReference type="SAM" id="SignalP"/>
    </source>
</evidence>
<dbReference type="RefSeq" id="WP_248647057.1">
    <property type="nucleotide sequence ID" value="NZ_CP096574.1"/>
</dbReference>
<name>A0ABY4LHX2_9BACT</name>
<protein>
    <recommendedName>
        <fullName evidence="4">Phospholipase C/D domain-containing protein</fullName>
    </recommendedName>
</protein>
<accession>A0ABY4LHX2</accession>
<keyword evidence="3" id="KW-1185">Reference proteome</keyword>
<evidence type="ECO:0000313" key="3">
    <source>
        <dbReference type="Proteomes" id="UP000831485"/>
    </source>
</evidence>
<gene>
    <name evidence="2" type="ORF">M1B72_07110</name>
</gene>
<evidence type="ECO:0000313" key="2">
    <source>
        <dbReference type="EMBL" id="UPU37467.1"/>
    </source>
</evidence>